<organism evidence="1">
    <name type="scientific">marine metagenome</name>
    <dbReference type="NCBI Taxonomy" id="408172"/>
    <lineage>
        <taxon>unclassified sequences</taxon>
        <taxon>metagenomes</taxon>
        <taxon>ecological metagenomes</taxon>
    </lineage>
</organism>
<sequence length="56" mass="6894">MRNVESRIQVLSERLYNQDLNNSESKELNKRKKKLIKTREKLKKRLDFNRIEGYNK</sequence>
<reference evidence="1" key="1">
    <citation type="submission" date="2018-05" db="EMBL/GenBank/DDBJ databases">
        <authorList>
            <person name="Lanie J.A."/>
            <person name="Ng W.-L."/>
            <person name="Kazmierczak K.M."/>
            <person name="Andrzejewski T.M."/>
            <person name="Davidsen T.M."/>
            <person name="Wayne K.J."/>
            <person name="Tettelin H."/>
            <person name="Glass J.I."/>
            <person name="Rusch D."/>
            <person name="Podicherti R."/>
            <person name="Tsui H.-C.T."/>
            <person name="Winkler M.E."/>
        </authorList>
    </citation>
    <scope>NUCLEOTIDE SEQUENCE</scope>
</reference>
<protein>
    <submittedName>
        <fullName evidence="1">Uncharacterized protein</fullName>
    </submittedName>
</protein>
<name>A0A382C550_9ZZZZ</name>
<dbReference type="EMBL" id="UINC01032743">
    <property type="protein sequence ID" value="SVB20902.1"/>
    <property type="molecule type" value="Genomic_DNA"/>
</dbReference>
<proteinExistence type="predicted"/>
<evidence type="ECO:0000313" key="1">
    <source>
        <dbReference type="EMBL" id="SVB20902.1"/>
    </source>
</evidence>
<dbReference type="AlphaFoldDB" id="A0A382C550"/>
<accession>A0A382C550</accession>
<gene>
    <name evidence="1" type="ORF">METZ01_LOCUS173756</name>
</gene>